<comment type="caution">
    <text evidence="1">The sequence shown here is derived from an EMBL/GenBank/DDBJ whole genome shotgun (WGS) entry which is preliminary data.</text>
</comment>
<accession>A0A841MBI8</accession>
<evidence type="ECO:0000313" key="1">
    <source>
        <dbReference type="EMBL" id="MBB6325372.1"/>
    </source>
</evidence>
<organism evidence="1 2">
    <name type="scientific">Algoriphagus iocasae</name>
    <dbReference type="NCBI Taxonomy" id="1836499"/>
    <lineage>
        <taxon>Bacteria</taxon>
        <taxon>Pseudomonadati</taxon>
        <taxon>Bacteroidota</taxon>
        <taxon>Cytophagia</taxon>
        <taxon>Cytophagales</taxon>
        <taxon>Cyclobacteriaceae</taxon>
        <taxon>Algoriphagus</taxon>
    </lineage>
</organism>
<dbReference type="EMBL" id="JACIJO010000001">
    <property type="protein sequence ID" value="MBB6325372.1"/>
    <property type="molecule type" value="Genomic_DNA"/>
</dbReference>
<dbReference type="AlphaFoldDB" id="A0A841MBI8"/>
<name>A0A841MBI8_9BACT</name>
<keyword evidence="2" id="KW-1185">Reference proteome</keyword>
<gene>
    <name evidence="1" type="ORF">FHS59_000987</name>
</gene>
<reference evidence="1 2" key="1">
    <citation type="submission" date="2020-08" db="EMBL/GenBank/DDBJ databases">
        <title>Genomic Encyclopedia of Type Strains, Phase IV (KMG-IV): sequencing the most valuable type-strain genomes for metagenomic binning, comparative biology and taxonomic classification.</title>
        <authorList>
            <person name="Goeker M."/>
        </authorList>
    </citation>
    <scope>NUCLEOTIDE SEQUENCE [LARGE SCALE GENOMIC DNA]</scope>
    <source>
        <strain evidence="1 2">DSM 102044</strain>
    </source>
</reference>
<dbReference type="Proteomes" id="UP000588604">
    <property type="component" value="Unassembled WGS sequence"/>
</dbReference>
<protein>
    <submittedName>
        <fullName evidence="1">Uncharacterized protein</fullName>
    </submittedName>
</protein>
<evidence type="ECO:0000313" key="2">
    <source>
        <dbReference type="Proteomes" id="UP000588604"/>
    </source>
</evidence>
<sequence>MEVRHIIHDKNIGAFDSATGEILSNSCQTGDTSHKLICEERDFQASLSMVKVLVKHSSKVFGELPQEEPKPTRMNKKEKFLYALPQTFNRQKYLEVAKVMSIPAKTAEGYIANFVKSGLIHREAHDQYINTSLEESN</sequence>
<proteinExistence type="predicted"/>
<dbReference type="RefSeq" id="WP_041738750.1">
    <property type="nucleotide sequence ID" value="NZ_JACIJO010000001.1"/>
</dbReference>